<evidence type="ECO:0000313" key="4">
    <source>
        <dbReference type="Proteomes" id="UP000289738"/>
    </source>
</evidence>
<protein>
    <recommendedName>
        <fullName evidence="1">Protein FAR1-RELATED SEQUENCE</fullName>
    </recommendedName>
</protein>
<comment type="function">
    <text evidence="1">Putative transcription activator involved in regulating light control of development.</text>
</comment>
<comment type="caution">
    <text evidence="3">The sequence shown here is derived from an EMBL/GenBank/DDBJ whole genome shotgun (WGS) entry which is preliminary data.</text>
</comment>
<dbReference type="PANTHER" id="PTHR31669:SF251">
    <property type="entry name" value="PROTEIN FAR1-RELATED SEQUENCE"/>
    <property type="match status" value="1"/>
</dbReference>
<dbReference type="GO" id="GO:0006355">
    <property type="term" value="P:regulation of DNA-templated transcription"/>
    <property type="evidence" value="ECO:0007669"/>
    <property type="project" value="UniProtKB-UniRule"/>
</dbReference>
<name>A0A445BHD4_ARAHY</name>
<keyword evidence="1" id="KW-0539">Nucleus</keyword>
<gene>
    <name evidence="3" type="ORF">Ahy_A09g043036</name>
</gene>
<evidence type="ECO:0000256" key="1">
    <source>
        <dbReference type="RuleBase" id="RU367018"/>
    </source>
</evidence>
<comment type="subcellular location">
    <subcellularLocation>
        <location evidence="1">Nucleus</location>
    </subcellularLocation>
</comment>
<keyword evidence="1" id="KW-0862">Zinc</keyword>
<dbReference type="InterPro" id="IPR031052">
    <property type="entry name" value="FHY3/FAR1"/>
</dbReference>
<keyword evidence="1" id="KW-0863">Zinc-finger</keyword>
<dbReference type="GO" id="GO:0005634">
    <property type="term" value="C:nucleus"/>
    <property type="evidence" value="ECO:0007669"/>
    <property type="project" value="UniProtKB-SubCell"/>
</dbReference>
<sequence>MQIQDFEMQWTQIVEEYCLHDKPWAIWANVYLADKFCVEFRTTSRCEGINAFVNRLSRSIYSLLELVQNLELFVQEYRNRKLLLHFRTIYNLPVITTCLKSMETYAARVYTKEIFCDVRKQIEGIRTINFVIKRRCLNTMVYTFEEYGNFDVHIMALFDRSSGKFKLWKRNGVPCSHMFFVTNVEHLTEILEGLILKGWRIDAKSLQSVHSLCQTLEEEYRVFDGASTSVASNDSIRDPLLAKTKGATKLPKRVVVEAEVMQFMQKAGHIKRYSPEVRDHKQNMAKSAVDEFDRDERQASGVYSQAEKKDSGHTEKDAQ</sequence>
<dbReference type="EMBL" id="SDMP01000009">
    <property type="protein sequence ID" value="RYR38086.1"/>
    <property type="molecule type" value="Genomic_DNA"/>
</dbReference>
<accession>A0A445BHD4</accession>
<keyword evidence="1" id="KW-0479">Metal-binding</keyword>
<evidence type="ECO:0000256" key="2">
    <source>
        <dbReference type="SAM" id="MobiDB-lite"/>
    </source>
</evidence>
<keyword evidence="4" id="KW-1185">Reference proteome</keyword>
<organism evidence="3 4">
    <name type="scientific">Arachis hypogaea</name>
    <name type="common">Peanut</name>
    <dbReference type="NCBI Taxonomy" id="3818"/>
    <lineage>
        <taxon>Eukaryota</taxon>
        <taxon>Viridiplantae</taxon>
        <taxon>Streptophyta</taxon>
        <taxon>Embryophyta</taxon>
        <taxon>Tracheophyta</taxon>
        <taxon>Spermatophyta</taxon>
        <taxon>Magnoliopsida</taxon>
        <taxon>eudicotyledons</taxon>
        <taxon>Gunneridae</taxon>
        <taxon>Pentapetalae</taxon>
        <taxon>rosids</taxon>
        <taxon>fabids</taxon>
        <taxon>Fabales</taxon>
        <taxon>Fabaceae</taxon>
        <taxon>Papilionoideae</taxon>
        <taxon>50 kb inversion clade</taxon>
        <taxon>dalbergioids sensu lato</taxon>
        <taxon>Dalbergieae</taxon>
        <taxon>Pterocarpus clade</taxon>
        <taxon>Arachis</taxon>
    </lineage>
</organism>
<comment type="similarity">
    <text evidence="1">Belongs to the FHY3/FAR1 family.</text>
</comment>
<reference evidence="3 4" key="1">
    <citation type="submission" date="2019-01" db="EMBL/GenBank/DDBJ databases">
        <title>Sequencing of cultivated peanut Arachis hypogaea provides insights into genome evolution and oil improvement.</title>
        <authorList>
            <person name="Chen X."/>
        </authorList>
    </citation>
    <scope>NUCLEOTIDE SEQUENCE [LARGE SCALE GENOMIC DNA]</scope>
    <source>
        <strain evidence="4">cv. Fuhuasheng</strain>
        <tissue evidence="3">Leaves</tissue>
    </source>
</reference>
<feature type="compositionally biased region" description="Basic and acidic residues" evidence="2">
    <location>
        <begin position="277"/>
        <end position="298"/>
    </location>
</feature>
<dbReference type="Proteomes" id="UP000289738">
    <property type="component" value="Chromosome A09"/>
</dbReference>
<dbReference type="AlphaFoldDB" id="A0A445BHD4"/>
<feature type="region of interest" description="Disordered" evidence="2">
    <location>
        <begin position="277"/>
        <end position="319"/>
    </location>
</feature>
<dbReference type="PANTHER" id="PTHR31669">
    <property type="entry name" value="PROTEIN FAR1-RELATED SEQUENCE 10-RELATED"/>
    <property type="match status" value="1"/>
</dbReference>
<proteinExistence type="inferred from homology"/>
<feature type="compositionally biased region" description="Basic and acidic residues" evidence="2">
    <location>
        <begin position="306"/>
        <end position="319"/>
    </location>
</feature>
<dbReference type="GO" id="GO:0008270">
    <property type="term" value="F:zinc ion binding"/>
    <property type="evidence" value="ECO:0007669"/>
    <property type="project" value="UniProtKB-UniRule"/>
</dbReference>
<evidence type="ECO:0000313" key="3">
    <source>
        <dbReference type="EMBL" id="RYR38086.1"/>
    </source>
</evidence>